<dbReference type="SMART" id="SM00707">
    <property type="entry name" value="RPEL"/>
    <property type="match status" value="2"/>
</dbReference>
<evidence type="ECO:0000256" key="2">
    <source>
        <dbReference type="PROSITE-ProRule" id="PRU00401"/>
    </source>
</evidence>
<keyword evidence="5" id="KW-1185">Reference proteome</keyword>
<reference evidence="4 5" key="1">
    <citation type="submission" date="2015-07" db="EMBL/GenBank/DDBJ databases">
        <title>Comparative genomics of the Sigatoka disease complex on banana suggests a link between parallel evolutionary changes in Pseudocercospora fijiensis and Pseudocercospora eumusae and increased virulence on the banana host.</title>
        <authorList>
            <person name="Chang T.-C."/>
            <person name="Salvucci A."/>
            <person name="Crous P.W."/>
            <person name="Stergiopoulos I."/>
        </authorList>
    </citation>
    <scope>NUCLEOTIDE SEQUENCE [LARGE SCALE GENOMIC DNA]</scope>
    <source>
        <strain evidence="4 5">CBS 116634</strain>
    </source>
</reference>
<evidence type="ECO:0000256" key="1">
    <source>
        <dbReference type="ARBA" id="ARBA00022737"/>
    </source>
</evidence>
<dbReference type="AlphaFoldDB" id="A0A139IVZ7"/>
<evidence type="ECO:0000256" key="3">
    <source>
        <dbReference type="SAM" id="MobiDB-lite"/>
    </source>
</evidence>
<feature type="region of interest" description="Disordered" evidence="3">
    <location>
        <begin position="77"/>
        <end position="105"/>
    </location>
</feature>
<sequence length="105" mass="11979">MICMNRHELRLVLRRGSRAWSRLLTMKQGLSHRSDKETLIAKNILPESSAAPAIQAQQKELEHHMRADSLEKALKERPTQEQLVKDGILKDENMVSGARNRPGDL</sequence>
<accession>A0A139IVZ7</accession>
<gene>
    <name evidence="4" type="ORF">AC579_3582</name>
</gene>
<keyword evidence="1" id="KW-0677">Repeat</keyword>
<dbReference type="InterPro" id="IPR004018">
    <property type="entry name" value="RPEL_repeat"/>
</dbReference>
<feature type="repeat" description="RPEL" evidence="2">
    <location>
        <begin position="68"/>
        <end position="93"/>
    </location>
</feature>
<evidence type="ECO:0000313" key="4">
    <source>
        <dbReference type="EMBL" id="KXT18921.1"/>
    </source>
</evidence>
<dbReference type="PROSITE" id="PS51073">
    <property type="entry name" value="RPEL"/>
    <property type="match status" value="1"/>
</dbReference>
<evidence type="ECO:0000313" key="5">
    <source>
        <dbReference type="Proteomes" id="UP000073492"/>
    </source>
</evidence>
<dbReference type="OrthoDB" id="197676at2759"/>
<feature type="compositionally biased region" description="Basic and acidic residues" evidence="3">
    <location>
        <begin position="77"/>
        <end position="93"/>
    </location>
</feature>
<proteinExistence type="predicted"/>
<name>A0A139IVZ7_9PEZI</name>
<dbReference type="EMBL" id="LFZO01000002">
    <property type="protein sequence ID" value="KXT18921.1"/>
    <property type="molecule type" value="Genomic_DNA"/>
</dbReference>
<dbReference type="Gene3D" id="6.10.150.10">
    <property type="match status" value="1"/>
</dbReference>
<dbReference type="Pfam" id="PF02755">
    <property type="entry name" value="RPEL"/>
    <property type="match status" value="2"/>
</dbReference>
<dbReference type="Proteomes" id="UP000073492">
    <property type="component" value="Unassembled WGS sequence"/>
</dbReference>
<organism evidence="4 5">
    <name type="scientific">Pseudocercospora musae</name>
    <dbReference type="NCBI Taxonomy" id="113226"/>
    <lineage>
        <taxon>Eukaryota</taxon>
        <taxon>Fungi</taxon>
        <taxon>Dikarya</taxon>
        <taxon>Ascomycota</taxon>
        <taxon>Pezizomycotina</taxon>
        <taxon>Dothideomycetes</taxon>
        <taxon>Dothideomycetidae</taxon>
        <taxon>Mycosphaerellales</taxon>
        <taxon>Mycosphaerellaceae</taxon>
        <taxon>Pseudocercospora</taxon>
    </lineage>
</organism>
<evidence type="ECO:0008006" key="6">
    <source>
        <dbReference type="Google" id="ProtNLM"/>
    </source>
</evidence>
<comment type="caution">
    <text evidence="4">The sequence shown here is derived from an EMBL/GenBank/DDBJ whole genome shotgun (WGS) entry which is preliminary data.</text>
</comment>
<protein>
    <recommendedName>
        <fullName evidence="6">RPEL repeat protein</fullName>
    </recommendedName>
</protein>